<protein>
    <recommendedName>
        <fullName evidence="1">DUF6900 domain-containing protein</fullName>
    </recommendedName>
</protein>
<dbReference type="RefSeq" id="WP_097053650.1">
    <property type="nucleotide sequence ID" value="NZ_OBMM01000009.1"/>
</dbReference>
<organism evidence="2 3">
    <name type="scientific">Thalassospira xiamenensis</name>
    <dbReference type="NCBI Taxonomy" id="220697"/>
    <lineage>
        <taxon>Bacteria</taxon>
        <taxon>Pseudomonadati</taxon>
        <taxon>Pseudomonadota</taxon>
        <taxon>Alphaproteobacteria</taxon>
        <taxon>Rhodospirillales</taxon>
        <taxon>Thalassospiraceae</taxon>
        <taxon>Thalassospira</taxon>
    </lineage>
</organism>
<accession>A0A285TXT8</accession>
<evidence type="ECO:0000313" key="2">
    <source>
        <dbReference type="EMBL" id="SOC30544.1"/>
    </source>
</evidence>
<feature type="domain" description="DUF6900" evidence="1">
    <location>
        <begin position="127"/>
        <end position="177"/>
    </location>
</feature>
<dbReference type="AlphaFoldDB" id="A0A285TXT8"/>
<dbReference type="InterPro" id="IPR054195">
    <property type="entry name" value="DUF6900"/>
</dbReference>
<gene>
    <name evidence="2" type="ORF">SAMN05428964_10995</name>
</gene>
<reference evidence="2 3" key="1">
    <citation type="submission" date="2017-08" db="EMBL/GenBank/DDBJ databases">
        <authorList>
            <person name="de Groot N.N."/>
        </authorList>
    </citation>
    <scope>NUCLEOTIDE SEQUENCE [LARGE SCALE GENOMIC DNA]</scope>
    <source>
        <strain evidence="2 3">USBA 78</strain>
    </source>
</reference>
<dbReference type="Proteomes" id="UP000219068">
    <property type="component" value="Unassembled WGS sequence"/>
</dbReference>
<dbReference type="EMBL" id="OBMM01000009">
    <property type="protein sequence ID" value="SOC30544.1"/>
    <property type="molecule type" value="Genomic_DNA"/>
</dbReference>
<evidence type="ECO:0000313" key="3">
    <source>
        <dbReference type="Proteomes" id="UP000219068"/>
    </source>
</evidence>
<dbReference type="Pfam" id="PF21841">
    <property type="entry name" value="DUF6900"/>
    <property type="match status" value="1"/>
</dbReference>
<sequence length="196" mass="21224">MSRDIISGIIASKLGIPHLNQVGSHRTSARRVIDAYCEAYLSGLDPNDDFSPSDRENALGTARTLLTEDAFETFGMPRVMWERDVNADTPKDATLNISMFLLQGSLGHAFIAGKRDRATVQASFNARQDLFAAIALEHLGISTLETRNSDSLDFHDVAVWSVAEALNAAYNEGMKAANNKVGCVLGEEPAPGGSRR</sequence>
<proteinExistence type="predicted"/>
<evidence type="ECO:0000259" key="1">
    <source>
        <dbReference type="Pfam" id="PF21841"/>
    </source>
</evidence>
<name>A0A285TXT8_9PROT</name>